<dbReference type="EMBL" id="HBUF01356171">
    <property type="protein sequence ID" value="CAG6717632.1"/>
    <property type="molecule type" value="Transcribed_RNA"/>
</dbReference>
<feature type="compositionally biased region" description="Basic and acidic residues" evidence="2">
    <location>
        <begin position="102"/>
        <end position="137"/>
    </location>
</feature>
<organism evidence="3">
    <name type="scientific">Cacopsylla melanoneura</name>
    <dbReference type="NCBI Taxonomy" id="428564"/>
    <lineage>
        <taxon>Eukaryota</taxon>
        <taxon>Metazoa</taxon>
        <taxon>Ecdysozoa</taxon>
        <taxon>Arthropoda</taxon>
        <taxon>Hexapoda</taxon>
        <taxon>Insecta</taxon>
        <taxon>Pterygota</taxon>
        <taxon>Neoptera</taxon>
        <taxon>Paraneoptera</taxon>
        <taxon>Hemiptera</taxon>
        <taxon>Sternorrhyncha</taxon>
        <taxon>Psylloidea</taxon>
        <taxon>Psyllidae</taxon>
        <taxon>Psyllinae</taxon>
        <taxon>Cacopsylla</taxon>
    </lineage>
</organism>
<keyword evidence="1" id="KW-0175">Coiled coil</keyword>
<feature type="region of interest" description="Disordered" evidence="2">
    <location>
        <begin position="224"/>
        <end position="425"/>
    </location>
</feature>
<dbReference type="AlphaFoldDB" id="A0A8D8V696"/>
<feature type="compositionally biased region" description="Acidic residues" evidence="2">
    <location>
        <begin position="224"/>
        <end position="239"/>
    </location>
</feature>
<evidence type="ECO:0000313" key="3">
    <source>
        <dbReference type="EMBL" id="CAG6717631.1"/>
    </source>
</evidence>
<sequence length="521" mass="58105">MESSIKVSQESSTKASMESSTKVPQESSTTPSMESSTKPSVESNTSKVLKKEEEVKSKEKDSTSPVTLSEVSTKPNTSPPQKGTKRNLDEMMSSRPAGKEWFPYRKPGESPREESVKKTTPEKVDEKQEENVTKSKEDEEEDVDEEDKKDDKSKELSSVFEFDEALEDEMSVDIESESYLVKRKLAILGDSPIGASDPQQQVSKIQKMNELEKLKQKLFMDCSGESEELEEKGEEEVLEANEKQGKGLKKEEDGDRKAGQTEDSMKSLESDETLEEEEDEEVDSRLLCQETIPGSPTPYQDELNMIMELPPTASTSSGSRSSSSGSNNVNTVLDNTPPTTPDSSASLSPAHNECSTPGRDEGSSSTLFYNKILPSGGEASTEKKTSMSTSTMKRRSSTVEKGLKKRLKQSPRNTGPGSDSDELSLSESFNIFSPSTTDITKSKYSYFVELDPELDQAQRIAVVQQKLQDLRKEYMMYKQELVTIDRRRKKIRRREREMKKNEAINRASNPSTPAQPSVTSN</sequence>
<feature type="compositionally biased region" description="Basic and acidic residues" evidence="2">
    <location>
        <begin position="49"/>
        <end position="62"/>
    </location>
</feature>
<proteinExistence type="predicted"/>
<feature type="compositionally biased region" description="Polar residues" evidence="2">
    <location>
        <begin position="63"/>
        <end position="81"/>
    </location>
</feature>
<feature type="compositionally biased region" description="Low complexity" evidence="2">
    <location>
        <begin position="26"/>
        <end position="40"/>
    </location>
</feature>
<dbReference type="EMBL" id="HBUF01356170">
    <property type="protein sequence ID" value="CAG6717631.1"/>
    <property type="molecule type" value="Transcribed_RNA"/>
</dbReference>
<feature type="compositionally biased region" description="Polar residues" evidence="2">
    <location>
        <begin position="506"/>
        <end position="521"/>
    </location>
</feature>
<dbReference type="EMBL" id="HBUF01356169">
    <property type="protein sequence ID" value="CAG6717630.1"/>
    <property type="molecule type" value="Transcribed_RNA"/>
</dbReference>
<feature type="compositionally biased region" description="Low complexity" evidence="2">
    <location>
        <begin position="314"/>
        <end position="326"/>
    </location>
</feature>
<reference evidence="3" key="1">
    <citation type="submission" date="2021-05" db="EMBL/GenBank/DDBJ databases">
        <authorList>
            <person name="Alioto T."/>
            <person name="Alioto T."/>
            <person name="Gomez Garrido J."/>
        </authorList>
    </citation>
    <scope>NUCLEOTIDE SEQUENCE</scope>
</reference>
<feature type="compositionally biased region" description="Polar residues" evidence="2">
    <location>
        <begin position="327"/>
        <end position="355"/>
    </location>
</feature>
<feature type="compositionally biased region" description="Basic and acidic residues" evidence="2">
    <location>
        <begin position="240"/>
        <end position="269"/>
    </location>
</feature>
<name>A0A8D8V696_9HEMI</name>
<feature type="region of interest" description="Disordered" evidence="2">
    <location>
        <begin position="493"/>
        <end position="521"/>
    </location>
</feature>
<feature type="compositionally biased region" description="Basic and acidic residues" evidence="2">
    <location>
        <begin position="494"/>
        <end position="503"/>
    </location>
</feature>
<feature type="compositionally biased region" description="Acidic residues" evidence="2">
    <location>
        <begin position="138"/>
        <end position="148"/>
    </location>
</feature>
<feature type="compositionally biased region" description="Polar residues" evidence="2">
    <location>
        <begin position="1"/>
        <end position="25"/>
    </location>
</feature>
<protein>
    <submittedName>
        <fullName evidence="3">Uncharacterized protein</fullName>
    </submittedName>
</protein>
<evidence type="ECO:0000256" key="1">
    <source>
        <dbReference type="SAM" id="Coils"/>
    </source>
</evidence>
<feature type="compositionally biased region" description="Acidic residues" evidence="2">
    <location>
        <begin position="270"/>
        <end position="282"/>
    </location>
</feature>
<feature type="region of interest" description="Disordered" evidence="2">
    <location>
        <begin position="1"/>
        <end position="159"/>
    </location>
</feature>
<accession>A0A8D8V696</accession>
<feature type="coiled-coil region" evidence="1">
    <location>
        <begin position="460"/>
        <end position="487"/>
    </location>
</feature>
<evidence type="ECO:0000256" key="2">
    <source>
        <dbReference type="SAM" id="MobiDB-lite"/>
    </source>
</evidence>